<organism evidence="1 2">
    <name type="scientific">Suillus plorans</name>
    <dbReference type="NCBI Taxonomy" id="116603"/>
    <lineage>
        <taxon>Eukaryota</taxon>
        <taxon>Fungi</taxon>
        <taxon>Dikarya</taxon>
        <taxon>Basidiomycota</taxon>
        <taxon>Agaricomycotina</taxon>
        <taxon>Agaricomycetes</taxon>
        <taxon>Agaricomycetidae</taxon>
        <taxon>Boletales</taxon>
        <taxon>Suillineae</taxon>
        <taxon>Suillaceae</taxon>
        <taxon>Suillus</taxon>
    </lineage>
</organism>
<accession>A0A9P7A8W0</accession>
<comment type="caution">
    <text evidence="1">The sequence shown here is derived from an EMBL/GenBank/DDBJ whole genome shotgun (WGS) entry which is preliminary data.</text>
</comment>
<protein>
    <submittedName>
        <fullName evidence="1">Uncharacterized protein</fullName>
    </submittedName>
</protein>
<evidence type="ECO:0000313" key="2">
    <source>
        <dbReference type="Proteomes" id="UP000719766"/>
    </source>
</evidence>
<dbReference type="OrthoDB" id="2841072at2759"/>
<evidence type="ECO:0000313" key="1">
    <source>
        <dbReference type="EMBL" id="KAG1784567.1"/>
    </source>
</evidence>
<reference evidence="1" key="1">
    <citation type="journal article" date="2020" name="New Phytol.">
        <title>Comparative genomics reveals dynamic genome evolution in host specialist ectomycorrhizal fungi.</title>
        <authorList>
            <person name="Lofgren L.A."/>
            <person name="Nguyen N.H."/>
            <person name="Vilgalys R."/>
            <person name="Ruytinx J."/>
            <person name="Liao H.L."/>
            <person name="Branco S."/>
            <person name="Kuo A."/>
            <person name="LaButti K."/>
            <person name="Lipzen A."/>
            <person name="Andreopoulos W."/>
            <person name="Pangilinan J."/>
            <person name="Riley R."/>
            <person name="Hundley H."/>
            <person name="Na H."/>
            <person name="Barry K."/>
            <person name="Grigoriev I.V."/>
            <person name="Stajich J.E."/>
            <person name="Kennedy P.G."/>
        </authorList>
    </citation>
    <scope>NUCLEOTIDE SEQUENCE</scope>
    <source>
        <strain evidence="1">S12</strain>
    </source>
</reference>
<gene>
    <name evidence="1" type="ORF">HD556DRAFT_1451650</name>
</gene>
<dbReference type="Proteomes" id="UP000719766">
    <property type="component" value="Unassembled WGS sequence"/>
</dbReference>
<sequence length="514" mass="57315">MHAALQNLEVIHTVSSHAEHGTLPALASTCHAFQSPALDVLWRNLQSVEPLVKCLPTDLFDTDRVWNLQKPFDNKMWDTLFKYTSRVHSITVKQTSHPSAFIGSLSLIMLSYPSARASLFPNLCKLTWHAGGSPFAAEFLRMTFVPSLLVLNLRFSSASFIFLSVLSSLGTLCPHLQSMSLKCRPTTEDLSSPFIAQPISQLHNLRTLKLWDLGNRGIDHIMQLQALRTLHLDLRISSAGERKSCLSFPGFHNLHYLRLSFGAFKRAMDFLSSLEVIRSEEIELVFASQIVESSESISTPLFQFLAILPKICDNEKLKRLSLVGSRNIPTQLAVFMPLCAFRNLIGLEVEKSCSTSISDEELCQLVRAWPRLQALKISCYIAIGTTAVPTFHGLLGLLRLCPSLTSLALVIDTTKLEGINLRSPGGENFSTRLKDLTLGNSIISSPLNVALILSGLFPYLEQVNLDCWDTAPMNSSRSVLHKYSEMEKWEAVNSFLHGFSIVRKRIVPSFQDDG</sequence>
<dbReference type="Gene3D" id="3.80.10.10">
    <property type="entry name" value="Ribonuclease Inhibitor"/>
    <property type="match status" value="1"/>
</dbReference>
<dbReference type="AlphaFoldDB" id="A0A9P7A8W0"/>
<dbReference type="InterPro" id="IPR032675">
    <property type="entry name" value="LRR_dom_sf"/>
</dbReference>
<dbReference type="RefSeq" id="XP_041152052.1">
    <property type="nucleotide sequence ID" value="XM_041307993.1"/>
</dbReference>
<dbReference type="EMBL" id="JABBWE010000138">
    <property type="protein sequence ID" value="KAG1784567.1"/>
    <property type="molecule type" value="Genomic_DNA"/>
</dbReference>
<keyword evidence="2" id="KW-1185">Reference proteome</keyword>
<dbReference type="GeneID" id="64601757"/>
<proteinExistence type="predicted"/>
<dbReference type="SUPFAM" id="SSF52047">
    <property type="entry name" value="RNI-like"/>
    <property type="match status" value="1"/>
</dbReference>
<name>A0A9P7A8W0_9AGAM</name>